<dbReference type="InterPro" id="IPR011250">
    <property type="entry name" value="OMP/PagP_B-barrel"/>
</dbReference>
<proteinExistence type="predicted"/>
<feature type="chain" id="PRO_5042281134" description="Outer membrane protein beta-barrel domain-containing protein" evidence="1">
    <location>
        <begin position="25"/>
        <end position="223"/>
    </location>
</feature>
<reference evidence="2" key="1">
    <citation type="submission" date="2023-05" db="EMBL/GenBank/DDBJ databases">
        <authorList>
            <person name="Zhang X."/>
        </authorList>
    </citation>
    <scope>NUCLEOTIDE SEQUENCE</scope>
    <source>
        <strain evidence="2">BD1B2-1</strain>
    </source>
</reference>
<evidence type="ECO:0008006" key="4">
    <source>
        <dbReference type="Google" id="ProtNLM"/>
    </source>
</evidence>
<evidence type="ECO:0000313" key="3">
    <source>
        <dbReference type="Proteomes" id="UP001232063"/>
    </source>
</evidence>
<name>A0AAE3UFZ5_9BACT</name>
<evidence type="ECO:0000313" key="2">
    <source>
        <dbReference type="EMBL" id="MDJ1503835.1"/>
    </source>
</evidence>
<gene>
    <name evidence="2" type="ORF">QNI22_24445</name>
</gene>
<dbReference type="AlphaFoldDB" id="A0AAE3UFZ5"/>
<organism evidence="2 3">
    <name type="scientific">Xanthocytophaga agilis</name>
    <dbReference type="NCBI Taxonomy" id="3048010"/>
    <lineage>
        <taxon>Bacteria</taxon>
        <taxon>Pseudomonadati</taxon>
        <taxon>Bacteroidota</taxon>
        <taxon>Cytophagia</taxon>
        <taxon>Cytophagales</taxon>
        <taxon>Rhodocytophagaceae</taxon>
        <taxon>Xanthocytophaga</taxon>
    </lineage>
</organism>
<evidence type="ECO:0000256" key="1">
    <source>
        <dbReference type="SAM" id="SignalP"/>
    </source>
</evidence>
<dbReference type="Gene3D" id="2.40.160.20">
    <property type="match status" value="1"/>
</dbReference>
<dbReference type="RefSeq" id="WP_314514488.1">
    <property type="nucleotide sequence ID" value="NZ_JASJOU010000009.1"/>
</dbReference>
<dbReference type="EMBL" id="JASJOU010000009">
    <property type="protein sequence ID" value="MDJ1503835.1"/>
    <property type="molecule type" value="Genomic_DNA"/>
</dbReference>
<accession>A0AAE3UFZ5</accession>
<sequence length="223" mass="25065">MKNSKLWIGIVCTFLLSVAGFAQAPVVPREAPQSSPYQRYTTYQVTFRYGLFKPQSGLSDYIDDMGTRNYSLAGEWVLNKSFAFGAQYTSNYFQKRLPRQVYETTSGAQISAVQTKTFSIQSLQATGKYYFADVTAIVRPYVQAGLGIAYADYTYYLGSLEGDSQGKFNFAAQAAIGTRVLFGRESHFGLDLQLNYQHIPFSYNEVSNASVAGGWVGIFYRWW</sequence>
<dbReference type="Proteomes" id="UP001232063">
    <property type="component" value="Unassembled WGS sequence"/>
</dbReference>
<dbReference type="SUPFAM" id="SSF56925">
    <property type="entry name" value="OMPA-like"/>
    <property type="match status" value="1"/>
</dbReference>
<feature type="signal peptide" evidence="1">
    <location>
        <begin position="1"/>
        <end position="24"/>
    </location>
</feature>
<comment type="caution">
    <text evidence="2">The sequence shown here is derived from an EMBL/GenBank/DDBJ whole genome shotgun (WGS) entry which is preliminary data.</text>
</comment>
<keyword evidence="1" id="KW-0732">Signal</keyword>
<keyword evidence="3" id="KW-1185">Reference proteome</keyword>
<protein>
    <recommendedName>
        <fullName evidence="4">Outer membrane protein beta-barrel domain-containing protein</fullName>
    </recommendedName>
</protein>